<feature type="transmembrane region" description="Helical" evidence="5">
    <location>
        <begin position="15"/>
        <end position="36"/>
    </location>
</feature>
<keyword evidence="8" id="KW-1185">Reference proteome</keyword>
<dbReference type="InterPro" id="IPR036259">
    <property type="entry name" value="MFS_trans_sf"/>
</dbReference>
<dbReference type="InterPro" id="IPR005828">
    <property type="entry name" value="MFS_sugar_transport-like"/>
</dbReference>
<evidence type="ECO:0000256" key="3">
    <source>
        <dbReference type="ARBA" id="ARBA00022989"/>
    </source>
</evidence>
<feature type="transmembrane region" description="Helical" evidence="5">
    <location>
        <begin position="86"/>
        <end position="105"/>
    </location>
</feature>
<evidence type="ECO:0000313" key="7">
    <source>
        <dbReference type="EMBL" id="ROT83769.1"/>
    </source>
</evidence>
<dbReference type="Pfam" id="PF00083">
    <property type="entry name" value="Sugar_tr"/>
    <property type="match status" value="1"/>
</dbReference>
<evidence type="ECO:0000259" key="6">
    <source>
        <dbReference type="PROSITE" id="PS50850"/>
    </source>
</evidence>
<evidence type="ECO:0000256" key="1">
    <source>
        <dbReference type="ARBA" id="ARBA00004141"/>
    </source>
</evidence>
<dbReference type="GO" id="GO:0016020">
    <property type="term" value="C:membrane"/>
    <property type="evidence" value="ECO:0007669"/>
    <property type="project" value="UniProtKB-SubCell"/>
</dbReference>
<evidence type="ECO:0000313" key="8">
    <source>
        <dbReference type="Proteomes" id="UP000283509"/>
    </source>
</evidence>
<dbReference type="PANTHER" id="PTHR24064">
    <property type="entry name" value="SOLUTE CARRIER FAMILY 22 MEMBER"/>
    <property type="match status" value="1"/>
</dbReference>
<keyword evidence="3 5" id="KW-1133">Transmembrane helix</keyword>
<dbReference type="PROSITE" id="PS50850">
    <property type="entry name" value="MFS"/>
    <property type="match status" value="1"/>
</dbReference>
<comment type="caution">
    <text evidence="7">The sequence shown here is derived from an EMBL/GenBank/DDBJ whole genome shotgun (WGS) entry which is preliminary data.</text>
</comment>
<evidence type="ECO:0000256" key="2">
    <source>
        <dbReference type="ARBA" id="ARBA00022692"/>
    </source>
</evidence>
<dbReference type="SUPFAM" id="SSF103473">
    <property type="entry name" value="MFS general substrate transporter"/>
    <property type="match status" value="1"/>
</dbReference>
<organism evidence="7 8">
    <name type="scientific">Penaeus vannamei</name>
    <name type="common">Whiteleg shrimp</name>
    <name type="synonym">Litopenaeus vannamei</name>
    <dbReference type="NCBI Taxonomy" id="6689"/>
    <lineage>
        <taxon>Eukaryota</taxon>
        <taxon>Metazoa</taxon>
        <taxon>Ecdysozoa</taxon>
        <taxon>Arthropoda</taxon>
        <taxon>Crustacea</taxon>
        <taxon>Multicrustacea</taxon>
        <taxon>Malacostraca</taxon>
        <taxon>Eumalacostraca</taxon>
        <taxon>Eucarida</taxon>
        <taxon>Decapoda</taxon>
        <taxon>Dendrobranchiata</taxon>
        <taxon>Penaeoidea</taxon>
        <taxon>Penaeidae</taxon>
        <taxon>Penaeus</taxon>
    </lineage>
</organism>
<dbReference type="OrthoDB" id="6373411at2759"/>
<dbReference type="InterPro" id="IPR005829">
    <property type="entry name" value="Sugar_transporter_CS"/>
</dbReference>
<feature type="transmembrane region" description="Helical" evidence="5">
    <location>
        <begin position="220"/>
        <end position="241"/>
    </location>
</feature>
<feature type="transmembrane region" description="Helical" evidence="5">
    <location>
        <begin position="248"/>
        <end position="267"/>
    </location>
</feature>
<name>A0A423U508_PENVA</name>
<reference evidence="7 8" key="2">
    <citation type="submission" date="2019-01" db="EMBL/GenBank/DDBJ databases">
        <title>The decoding of complex shrimp genome reveals the adaptation for benthos swimmer, frequently molting mechanism and breeding impact on genome.</title>
        <authorList>
            <person name="Sun Y."/>
            <person name="Gao Y."/>
            <person name="Yu Y."/>
        </authorList>
    </citation>
    <scope>NUCLEOTIDE SEQUENCE [LARGE SCALE GENOMIC DNA]</scope>
    <source>
        <tissue evidence="7">Muscle</tissue>
    </source>
</reference>
<evidence type="ECO:0000256" key="4">
    <source>
        <dbReference type="ARBA" id="ARBA00023136"/>
    </source>
</evidence>
<dbReference type="InterPro" id="IPR020846">
    <property type="entry name" value="MFS_dom"/>
</dbReference>
<evidence type="ECO:0000256" key="5">
    <source>
        <dbReference type="SAM" id="Phobius"/>
    </source>
</evidence>
<dbReference type="PROSITE" id="PS00216">
    <property type="entry name" value="SUGAR_TRANSPORT_1"/>
    <property type="match status" value="1"/>
</dbReference>
<feature type="transmembrane region" description="Helical" evidence="5">
    <location>
        <begin position="310"/>
        <end position="331"/>
    </location>
</feature>
<feature type="transmembrane region" description="Helical" evidence="5">
    <location>
        <begin position="190"/>
        <end position="208"/>
    </location>
</feature>
<reference evidence="7 8" key="1">
    <citation type="submission" date="2018-04" db="EMBL/GenBank/DDBJ databases">
        <authorList>
            <person name="Zhang X."/>
            <person name="Yuan J."/>
            <person name="Li F."/>
            <person name="Xiang J."/>
        </authorList>
    </citation>
    <scope>NUCLEOTIDE SEQUENCE [LARGE SCALE GENOMIC DNA]</scope>
    <source>
        <tissue evidence="7">Muscle</tissue>
    </source>
</reference>
<dbReference type="Proteomes" id="UP000283509">
    <property type="component" value="Unassembled WGS sequence"/>
</dbReference>
<keyword evidence="4 5" id="KW-0472">Membrane</keyword>
<comment type="subcellular location">
    <subcellularLocation>
        <location evidence="1">Membrane</location>
        <topology evidence="1">Multi-pass membrane protein</topology>
    </subcellularLocation>
</comment>
<keyword evidence="2 5" id="KW-0812">Transmembrane</keyword>
<proteinExistence type="predicted"/>
<protein>
    <submittedName>
        <fullName evidence="7">Putative organic cation transporter protein-like</fullName>
    </submittedName>
</protein>
<dbReference type="EMBL" id="QCYY01000633">
    <property type="protein sequence ID" value="ROT83769.1"/>
    <property type="molecule type" value="Genomic_DNA"/>
</dbReference>
<dbReference type="GO" id="GO:0022857">
    <property type="term" value="F:transmembrane transporter activity"/>
    <property type="evidence" value="ECO:0007669"/>
    <property type="project" value="InterPro"/>
</dbReference>
<feature type="transmembrane region" description="Helical" evidence="5">
    <location>
        <begin position="57"/>
        <end position="80"/>
    </location>
</feature>
<accession>A0A423U508</accession>
<gene>
    <name evidence="7" type="ORF">C7M84_023048</name>
</gene>
<feature type="transmembrane region" description="Helical" evidence="5">
    <location>
        <begin position="337"/>
        <end position="357"/>
    </location>
</feature>
<dbReference type="AlphaFoldDB" id="A0A423U508"/>
<feature type="domain" description="Major facilitator superfamily (MFS) profile" evidence="6">
    <location>
        <begin position="1"/>
        <end position="362"/>
    </location>
</feature>
<sequence>MLVVGSMTYSVLANILSWLPNFSVILALRFCMGLMHPTSIHAGYTLAMEVNQPKHRAATGILIFLPWAFCVIALGGYGYLLRDWRWLSFTLALPALLFLPALWFIDESPRWLIVRGRYDDASRVLRRAARLNKVDLPPEEELRTIMEHVKKEALVDGKAGEVSTPGFINSLRVIAKEVTVLVKTRRMRSITLSFYAQFFVLGMVYYGLSFGADKLGVDPFVYMAVNGVVEIPSGTVTIPLVERLGRRLSCTLSFVVTAGSLLVLGFIPSGLNWLLIMMALLGKLGISIAYQVVFLYACELFPTEVRVRGIGTSTILAKIGAMAAPFLLEILGSVKSWLPLVLFGVAAFLAGVVTFWLPESLTAPMMDTVAELEAAYGATDDRDATAEHHMEQPNGTTRE</sequence>
<dbReference type="Gene3D" id="1.20.1250.20">
    <property type="entry name" value="MFS general substrate transporter like domains"/>
    <property type="match status" value="1"/>
</dbReference>
<feature type="transmembrane region" description="Helical" evidence="5">
    <location>
        <begin position="273"/>
        <end position="298"/>
    </location>
</feature>